<accession>A0A411YJG1</accession>
<dbReference type="CDD" id="cd00085">
    <property type="entry name" value="HNHc"/>
    <property type="match status" value="1"/>
</dbReference>
<sequence>MSSESAAGAGSPGGGTNRGREASSAELLAVVEDALQQLQAMPLSAAESDEALLRSVERLVRCERMAAAERLRRLGAIDERQAHRTEGTSSAARWLAERVAITRSEAQKQLRTASRLEHLPGVAASFANGEVSEDHVHYAARTYDEMAQRVARGEDELELFGSGGTSDEPSGGQPAAGDGDRSTGGNGSSTPEDGDQKDGDDGRAGGEDGDASADAGSGEAGSRDAGSGETGSGGDSAPATPDTDPNHDGAPGPGGTGPDGGDRSGNGDAGSGTDGSGGSRDGQDADSGSRDADDRARDGLPDHVARRLDAQRRLGEALDRHAQRAAEGTDRAAFRRALDDWRREHDPEFLARKERRAFARRRFWIANEQDEDGLVAFGGKAEPHGLAYLRAAIDALSRPGQTAGGIEDGGEAPASPGSTDTGNASSGTGATAGNGTTSEPGATGSEDTTGTDGATERTRNGGRRDRASRQQRQYDALVTLARLALQADEPPRQTQASAHVLLVTNPEALHGHADAEPSWLDGVGAVSSETARLICCDARFSAVTERNGEVLDAGRSRRDPSQRQVDAVVARDRACVGCGTRVALCQVHHAQWWRRDQGRTDVDNLCLLCWECHWHVHHHGWTVARKPDGRFVVHRPFRSRPADPTADSDAGSGTARRRPSHTPTDYTTVPPAPESRQPSDHSQPSNGYGRRHRTIPREPSEAWDLAVGRSPPT</sequence>
<evidence type="ECO:0000313" key="4">
    <source>
        <dbReference type="Proteomes" id="UP000291469"/>
    </source>
</evidence>
<name>A0A411YJG1_9ACTN</name>
<feature type="compositionally biased region" description="Basic and acidic residues" evidence="1">
    <location>
        <begin position="281"/>
        <end position="304"/>
    </location>
</feature>
<dbReference type="EMBL" id="CP036402">
    <property type="protein sequence ID" value="QBI21226.1"/>
    <property type="molecule type" value="Genomic_DNA"/>
</dbReference>
<feature type="domain" description="DUF222" evidence="2">
    <location>
        <begin position="63"/>
        <end position="151"/>
    </location>
</feature>
<feature type="region of interest" description="Disordered" evidence="1">
    <location>
        <begin position="399"/>
        <end position="471"/>
    </location>
</feature>
<dbReference type="KEGG" id="erz:ER308_17725"/>
<dbReference type="RefSeq" id="WP_131156219.1">
    <property type="nucleotide sequence ID" value="NZ_CP036402.1"/>
</dbReference>
<gene>
    <name evidence="3" type="ORF">ER308_17725</name>
</gene>
<feature type="region of interest" description="Disordered" evidence="1">
    <location>
        <begin position="159"/>
        <end position="304"/>
    </location>
</feature>
<evidence type="ECO:0000313" key="3">
    <source>
        <dbReference type="EMBL" id="QBI21226.1"/>
    </source>
</evidence>
<feature type="compositionally biased region" description="Low complexity" evidence="1">
    <location>
        <begin position="417"/>
        <end position="438"/>
    </location>
</feature>
<evidence type="ECO:0000256" key="1">
    <source>
        <dbReference type="SAM" id="MobiDB-lite"/>
    </source>
</evidence>
<reference evidence="3 4" key="1">
    <citation type="submission" date="2019-01" db="EMBL/GenBank/DDBJ databases">
        <title>Egibacter rhizosphaerae EGI 80759T.</title>
        <authorList>
            <person name="Chen D.-D."/>
            <person name="Tian Y."/>
            <person name="Jiao J.-Y."/>
            <person name="Zhang X.-T."/>
            <person name="Zhang Y.-G."/>
            <person name="Zhang Y."/>
            <person name="Xiao M."/>
            <person name="Shu W.-S."/>
            <person name="Li W.-J."/>
        </authorList>
    </citation>
    <scope>NUCLEOTIDE SEQUENCE [LARGE SCALE GENOMIC DNA]</scope>
    <source>
        <strain evidence="3 4">EGI 80759</strain>
    </source>
</reference>
<dbReference type="Proteomes" id="UP000291469">
    <property type="component" value="Chromosome"/>
</dbReference>
<dbReference type="AlphaFoldDB" id="A0A411YJG1"/>
<dbReference type="Pfam" id="PF02720">
    <property type="entry name" value="DUF222"/>
    <property type="match status" value="2"/>
</dbReference>
<feature type="region of interest" description="Disordered" evidence="1">
    <location>
        <begin position="635"/>
        <end position="713"/>
    </location>
</feature>
<evidence type="ECO:0000259" key="2">
    <source>
        <dbReference type="Pfam" id="PF02720"/>
    </source>
</evidence>
<feature type="compositionally biased region" description="Gly residues" evidence="1">
    <location>
        <begin position="251"/>
        <end position="280"/>
    </location>
</feature>
<dbReference type="InterPro" id="IPR003870">
    <property type="entry name" value="DUF222"/>
</dbReference>
<feature type="domain" description="DUF222" evidence="2">
    <location>
        <begin position="312"/>
        <end position="572"/>
    </location>
</feature>
<proteinExistence type="predicted"/>
<feature type="compositionally biased region" description="Basic and acidic residues" evidence="1">
    <location>
        <begin position="194"/>
        <end position="206"/>
    </location>
</feature>
<feature type="compositionally biased region" description="Basic and acidic residues" evidence="1">
    <location>
        <begin position="454"/>
        <end position="468"/>
    </location>
</feature>
<protein>
    <submittedName>
        <fullName evidence="3">DUF222 domain-containing protein</fullName>
    </submittedName>
</protein>
<dbReference type="OrthoDB" id="5177627at2"/>
<keyword evidence="4" id="KW-1185">Reference proteome</keyword>
<dbReference type="InterPro" id="IPR003615">
    <property type="entry name" value="HNH_nuc"/>
</dbReference>
<organism evidence="3 4">
    <name type="scientific">Egibacter rhizosphaerae</name>
    <dbReference type="NCBI Taxonomy" id="1670831"/>
    <lineage>
        <taxon>Bacteria</taxon>
        <taxon>Bacillati</taxon>
        <taxon>Actinomycetota</taxon>
        <taxon>Nitriliruptoria</taxon>
        <taxon>Egibacterales</taxon>
        <taxon>Egibacteraceae</taxon>
        <taxon>Egibacter</taxon>
    </lineage>
</organism>
<feature type="region of interest" description="Disordered" evidence="1">
    <location>
        <begin position="1"/>
        <end position="23"/>
    </location>
</feature>